<protein>
    <recommendedName>
        <fullName evidence="1">Jacalin-type lectin domain-containing protein</fullName>
    </recommendedName>
</protein>
<dbReference type="AlphaFoldDB" id="A0A8H2XVS6"/>
<sequence length="845" mass="93156">MAGIIAHLVEIEMGSSLALTDTEVDRIQLQLPEAGERSYNNLAWLSTFKTADTTMSGDDLRWSDGNWATMEIRNHEWQVITIGKVVSTIDLLPGDLRTRLSELYAQRLSYFPPYGIGRIRHCHRTYDDNQHASKTISSITIRSSDYIELLSITYSDGTTSSRHGGGGNVGTEYKFTLAIGEHITEMLTWTDGNWLFGLQFVTNTGRGSPQYGAHRDIPSVARAKGGVLVGFLSHTNQHPSYKEMFSGVQGIWRHDLLPRIPKEDDVYSEYFGDTHSSWHEDAFNDRVLVANSKSIYISCVKIWSGDGIDSIQFIYNDNKDGQELKPMTLRHGGPGGSPHQFVLEGGEHIVTVSGRYGEQRITQLCFATNKGRTSGVFGGGKGQPFSAFAPRDKDGNYFRLQYICGKNSGASLTGVIFEKFQAVYRTLDRWGDAVPLEIEMGSSLSFTDTEVNFAQLPEAAPFDNFNNISVSKTKTANIARKGAASNAEWIDGSWATIDVPTIAWRLIRVVAVSPTINLLSDGLQARLAELYAERFSYVQPLTIDPIAWDCKIHDDANNASRTISNVEVCGTGHLIGISVKYLDGVVSRGGRDGGNHHTFTLNNEEHIVEMITCADGEWLRGIQFITNTGRCSAAYGWFEGIPVISRSQGGVLAGFSISSKKHSAWNYILTGVRGIWRYDLISRIPKENDVYSDYFGERAQHGKIFNDRALIGNSNSLYISSVEVRFGTVIDSVQFTYADTRDSRNNLMIAQHGGSGGARRRFELGSGESIVSVSGKSNENDITQLCFGTNRGRASEIYGGGDGSSFSALSPLDESGNTMRLQYVIGKSNGTTLNGIMFVWTPELP</sequence>
<dbReference type="SMART" id="SM00915">
    <property type="entry name" value="Jacalin"/>
    <property type="match status" value="3"/>
</dbReference>
<reference evidence="2" key="1">
    <citation type="submission" date="2021-01" db="EMBL/GenBank/DDBJ databases">
        <authorList>
            <person name="Kaushik A."/>
        </authorList>
    </citation>
    <scope>NUCLEOTIDE SEQUENCE</scope>
    <source>
        <strain evidence="2">Type strain: AG8-Rh-89/</strain>
    </source>
</reference>
<dbReference type="PANTHER" id="PTHR46506">
    <property type="entry name" value="OS05G0143600 PROTEIN"/>
    <property type="match status" value="1"/>
</dbReference>
<dbReference type="EMBL" id="CAJMWZ010001418">
    <property type="protein sequence ID" value="CAE6436444.1"/>
    <property type="molecule type" value="Genomic_DNA"/>
</dbReference>
<feature type="domain" description="Jacalin-type lectin" evidence="1">
    <location>
        <begin position="689"/>
        <end position="842"/>
    </location>
</feature>
<comment type="caution">
    <text evidence="2">The sequence shown here is derived from an EMBL/GenBank/DDBJ whole genome shotgun (WGS) entry which is preliminary data.</text>
</comment>
<proteinExistence type="predicted"/>
<evidence type="ECO:0000313" key="2">
    <source>
        <dbReference type="EMBL" id="CAE6436444.1"/>
    </source>
</evidence>
<dbReference type="Pfam" id="PF01419">
    <property type="entry name" value="Jacalin"/>
    <property type="match status" value="4"/>
</dbReference>
<name>A0A8H2XVS6_9AGAM</name>
<dbReference type="PROSITE" id="PS51752">
    <property type="entry name" value="JACALIN_LECTIN"/>
    <property type="match status" value="2"/>
</dbReference>
<gene>
    <name evidence="2" type="ORF">RDB_LOCUS24869</name>
</gene>
<dbReference type="InterPro" id="IPR001229">
    <property type="entry name" value="Jacalin-like_lectin_dom"/>
</dbReference>
<accession>A0A8H2XVS6</accession>
<dbReference type="Gene3D" id="2.100.10.30">
    <property type="entry name" value="Jacalin-like lectin domain"/>
    <property type="match status" value="4"/>
</dbReference>
<dbReference type="SUPFAM" id="SSF51101">
    <property type="entry name" value="Mannose-binding lectins"/>
    <property type="match status" value="4"/>
</dbReference>
<dbReference type="Proteomes" id="UP000663850">
    <property type="component" value="Unassembled WGS sequence"/>
</dbReference>
<dbReference type="InterPro" id="IPR036404">
    <property type="entry name" value="Jacalin-like_lectin_dom_sf"/>
</dbReference>
<organism evidence="2 3">
    <name type="scientific">Rhizoctonia solani</name>
    <dbReference type="NCBI Taxonomy" id="456999"/>
    <lineage>
        <taxon>Eukaryota</taxon>
        <taxon>Fungi</taxon>
        <taxon>Dikarya</taxon>
        <taxon>Basidiomycota</taxon>
        <taxon>Agaricomycotina</taxon>
        <taxon>Agaricomycetes</taxon>
        <taxon>Cantharellales</taxon>
        <taxon>Ceratobasidiaceae</taxon>
        <taxon>Rhizoctonia</taxon>
    </lineage>
</organism>
<feature type="domain" description="Jacalin-type lectin" evidence="1">
    <location>
        <begin position="261"/>
        <end position="421"/>
    </location>
</feature>
<evidence type="ECO:0000259" key="1">
    <source>
        <dbReference type="PROSITE" id="PS51752"/>
    </source>
</evidence>
<evidence type="ECO:0000313" key="3">
    <source>
        <dbReference type="Proteomes" id="UP000663850"/>
    </source>
</evidence>